<name>A0A8H4J050_9PEZI</name>
<feature type="region of interest" description="Disordered" evidence="1">
    <location>
        <begin position="88"/>
        <end position="158"/>
    </location>
</feature>
<organism evidence="2 3">
    <name type="scientific">Botryosphaeria dothidea</name>
    <dbReference type="NCBI Taxonomy" id="55169"/>
    <lineage>
        <taxon>Eukaryota</taxon>
        <taxon>Fungi</taxon>
        <taxon>Dikarya</taxon>
        <taxon>Ascomycota</taxon>
        <taxon>Pezizomycotina</taxon>
        <taxon>Dothideomycetes</taxon>
        <taxon>Dothideomycetes incertae sedis</taxon>
        <taxon>Botryosphaeriales</taxon>
        <taxon>Botryosphaeriaceae</taxon>
        <taxon>Botryosphaeria</taxon>
    </lineage>
</organism>
<dbReference type="AlphaFoldDB" id="A0A8H4J050"/>
<evidence type="ECO:0000313" key="3">
    <source>
        <dbReference type="Proteomes" id="UP000572817"/>
    </source>
</evidence>
<evidence type="ECO:0000256" key="1">
    <source>
        <dbReference type="SAM" id="MobiDB-lite"/>
    </source>
</evidence>
<keyword evidence="3" id="KW-1185">Reference proteome</keyword>
<proteinExistence type="predicted"/>
<feature type="compositionally biased region" description="Basic and acidic residues" evidence="1">
    <location>
        <begin position="24"/>
        <end position="37"/>
    </location>
</feature>
<dbReference type="Proteomes" id="UP000572817">
    <property type="component" value="Unassembled WGS sequence"/>
</dbReference>
<feature type="region of interest" description="Disordered" evidence="1">
    <location>
        <begin position="1"/>
        <end position="37"/>
    </location>
</feature>
<reference evidence="2" key="1">
    <citation type="submission" date="2020-04" db="EMBL/GenBank/DDBJ databases">
        <title>Genome Assembly and Annotation of Botryosphaeria dothidea sdau 11-99, a Latent Pathogen of Apple Fruit Ring Rot in China.</title>
        <authorList>
            <person name="Yu C."/>
            <person name="Diao Y."/>
            <person name="Lu Q."/>
            <person name="Zhao J."/>
            <person name="Cui S."/>
            <person name="Peng C."/>
            <person name="He B."/>
            <person name="Liu H."/>
        </authorList>
    </citation>
    <scope>NUCLEOTIDE SEQUENCE [LARGE SCALE GENOMIC DNA]</scope>
    <source>
        <strain evidence="2">Sdau11-99</strain>
    </source>
</reference>
<protein>
    <submittedName>
        <fullName evidence="2">Uncharacterized protein</fullName>
    </submittedName>
</protein>
<dbReference type="EMBL" id="WWBZ02000016">
    <property type="protein sequence ID" value="KAF4309728.1"/>
    <property type="molecule type" value="Genomic_DNA"/>
</dbReference>
<comment type="caution">
    <text evidence="2">The sequence shown here is derived from an EMBL/GenBank/DDBJ whole genome shotgun (WGS) entry which is preliminary data.</text>
</comment>
<gene>
    <name evidence="2" type="ORF">GTA08_BOTSDO02905</name>
</gene>
<feature type="compositionally biased region" description="Basic residues" evidence="1">
    <location>
        <begin position="92"/>
        <end position="106"/>
    </location>
</feature>
<sequence>MGQEAPFGGAQEAPPASSAKKRSARDLEREYPRHIRESTPTLFNIYESSLPKKILREKYGYAFTVAGEPRTPYRKKFLEMKAKKMAIAMSKARNKTKQQKKKQRHGLKQEEPMASVSPERTPPRSNFPRNHQRAEGSAIHPTWKKNFTHGPASQVNGTQRLGMNSELEILRRKLDSIQGQVDRQDKAIDEKLDAKLDEKLVPLVDAVHRTLGEATKNI</sequence>
<accession>A0A8H4J050</accession>
<evidence type="ECO:0000313" key="2">
    <source>
        <dbReference type="EMBL" id="KAF4309728.1"/>
    </source>
</evidence>